<dbReference type="InterPro" id="IPR010994">
    <property type="entry name" value="RuvA_2-like"/>
</dbReference>
<accession>A0A3N0I436</accession>
<dbReference type="GO" id="GO:0015628">
    <property type="term" value="P:protein secretion by the type II secretion system"/>
    <property type="evidence" value="ECO:0007669"/>
    <property type="project" value="TreeGrafter"/>
</dbReference>
<dbReference type="Proteomes" id="UP000276568">
    <property type="component" value="Unassembled WGS sequence"/>
</dbReference>
<dbReference type="InterPro" id="IPR051675">
    <property type="entry name" value="Endo/Exo/Phosphatase_dom_1"/>
</dbReference>
<dbReference type="SMART" id="SM00278">
    <property type="entry name" value="HhH1"/>
    <property type="match status" value="2"/>
</dbReference>
<protein>
    <submittedName>
        <fullName evidence="2">ComEA family DNA-binding protein</fullName>
    </submittedName>
</protein>
<feature type="domain" description="Helix-hairpin-helix DNA-binding motif class 1" evidence="1">
    <location>
        <begin position="109"/>
        <end position="128"/>
    </location>
</feature>
<evidence type="ECO:0000313" key="3">
    <source>
        <dbReference type="Proteomes" id="UP000276568"/>
    </source>
</evidence>
<dbReference type="NCBIfam" id="TIGR00426">
    <property type="entry name" value="competence protein ComEA helix-hairpin-helix repeat region"/>
    <property type="match status" value="1"/>
</dbReference>
<dbReference type="PANTHER" id="PTHR21180:SF32">
    <property type="entry name" value="ENDONUCLEASE_EXONUCLEASE_PHOSPHATASE FAMILY DOMAIN-CONTAINING PROTEIN 1"/>
    <property type="match status" value="1"/>
</dbReference>
<dbReference type="RefSeq" id="WP_128519923.1">
    <property type="nucleotide sequence ID" value="NZ_RJQC01000001.1"/>
</dbReference>
<dbReference type="InterPro" id="IPR004509">
    <property type="entry name" value="Competence_ComEA_HhH"/>
</dbReference>
<gene>
    <name evidence="2" type="ORF">EDX97_04200</name>
</gene>
<keyword evidence="2" id="KW-0238">DNA-binding</keyword>
<sequence length="160" mass="17885">MKRTLLFFCIFAFFVFAYVGRYQPISLDLVSPSTKTVEIKGEVKKPGVYTIKWDGTIKDLIQAAGGLCPEADTSSIAMLKEMNPKEVIVIPRKSATTLKKVSLNTATEQELQTLPGIGPAMASRIIEYRKTKSFTSLEEIKEVKGIGDKMYEKIKDRICL</sequence>
<reference evidence="2 3" key="1">
    <citation type="submission" date="2018-11" db="EMBL/GenBank/DDBJ databases">
        <title>Clostridium sp. nov., a member of the family Erysipelotrichaceae isolated from pig faeces.</title>
        <authorList>
            <person name="Chang Y.-H."/>
        </authorList>
    </citation>
    <scope>NUCLEOTIDE SEQUENCE [LARGE SCALE GENOMIC DNA]</scope>
    <source>
        <strain evidence="2 3">YH-panp20</strain>
    </source>
</reference>
<keyword evidence="3" id="KW-1185">Reference proteome</keyword>
<organism evidence="2 3">
    <name type="scientific">Absicoccus porci</name>
    <dbReference type="NCBI Taxonomy" id="2486576"/>
    <lineage>
        <taxon>Bacteria</taxon>
        <taxon>Bacillati</taxon>
        <taxon>Bacillota</taxon>
        <taxon>Erysipelotrichia</taxon>
        <taxon>Erysipelotrichales</taxon>
        <taxon>Erysipelotrichaceae</taxon>
        <taxon>Absicoccus</taxon>
    </lineage>
</organism>
<dbReference type="GO" id="GO:0006281">
    <property type="term" value="P:DNA repair"/>
    <property type="evidence" value="ECO:0007669"/>
    <property type="project" value="InterPro"/>
</dbReference>
<feature type="domain" description="Helix-hairpin-helix DNA-binding motif class 1" evidence="1">
    <location>
        <begin position="138"/>
        <end position="157"/>
    </location>
</feature>
<dbReference type="InterPro" id="IPR019554">
    <property type="entry name" value="Soluble_ligand-bd"/>
</dbReference>
<proteinExistence type="predicted"/>
<dbReference type="Gene3D" id="1.10.150.320">
    <property type="entry name" value="Photosystem II 12 kDa extrinsic protein"/>
    <property type="match status" value="1"/>
</dbReference>
<dbReference type="Pfam" id="PF12836">
    <property type="entry name" value="HHH_3"/>
    <property type="match status" value="1"/>
</dbReference>
<dbReference type="AlphaFoldDB" id="A0A3N0I436"/>
<dbReference type="Pfam" id="PF10531">
    <property type="entry name" value="SLBB"/>
    <property type="match status" value="1"/>
</dbReference>
<comment type="caution">
    <text evidence="2">The sequence shown here is derived from an EMBL/GenBank/DDBJ whole genome shotgun (WGS) entry which is preliminary data.</text>
</comment>
<evidence type="ECO:0000313" key="2">
    <source>
        <dbReference type="EMBL" id="RNM31763.1"/>
    </source>
</evidence>
<dbReference type="EMBL" id="RJQC01000001">
    <property type="protein sequence ID" value="RNM31763.1"/>
    <property type="molecule type" value="Genomic_DNA"/>
</dbReference>
<dbReference type="InterPro" id="IPR003583">
    <property type="entry name" value="Hlx-hairpin-Hlx_DNA-bd_motif"/>
</dbReference>
<dbReference type="GO" id="GO:0015627">
    <property type="term" value="C:type II protein secretion system complex"/>
    <property type="evidence" value="ECO:0007669"/>
    <property type="project" value="TreeGrafter"/>
</dbReference>
<dbReference type="GO" id="GO:0003677">
    <property type="term" value="F:DNA binding"/>
    <property type="evidence" value="ECO:0007669"/>
    <property type="project" value="UniProtKB-KW"/>
</dbReference>
<evidence type="ECO:0000259" key="1">
    <source>
        <dbReference type="SMART" id="SM00278"/>
    </source>
</evidence>
<dbReference type="PANTHER" id="PTHR21180">
    <property type="entry name" value="ENDONUCLEASE/EXONUCLEASE/PHOSPHATASE FAMILY DOMAIN-CONTAINING PROTEIN 1"/>
    <property type="match status" value="1"/>
</dbReference>
<dbReference type="SUPFAM" id="SSF47781">
    <property type="entry name" value="RuvA domain 2-like"/>
    <property type="match status" value="1"/>
</dbReference>
<dbReference type="OrthoDB" id="9790239at2"/>
<name>A0A3N0I436_9FIRM</name>